<evidence type="ECO:0000313" key="1">
    <source>
        <dbReference type="EMBL" id="JAD60101.1"/>
    </source>
</evidence>
<dbReference type="EMBL" id="GBRH01237794">
    <property type="protein sequence ID" value="JAD60101.1"/>
    <property type="molecule type" value="Transcribed_RNA"/>
</dbReference>
<dbReference type="AlphaFoldDB" id="A0A0A9B9Y3"/>
<organism evidence="1">
    <name type="scientific">Arundo donax</name>
    <name type="common">Giant reed</name>
    <name type="synonym">Donax arundinaceus</name>
    <dbReference type="NCBI Taxonomy" id="35708"/>
    <lineage>
        <taxon>Eukaryota</taxon>
        <taxon>Viridiplantae</taxon>
        <taxon>Streptophyta</taxon>
        <taxon>Embryophyta</taxon>
        <taxon>Tracheophyta</taxon>
        <taxon>Spermatophyta</taxon>
        <taxon>Magnoliopsida</taxon>
        <taxon>Liliopsida</taxon>
        <taxon>Poales</taxon>
        <taxon>Poaceae</taxon>
        <taxon>PACMAD clade</taxon>
        <taxon>Arundinoideae</taxon>
        <taxon>Arundineae</taxon>
        <taxon>Arundo</taxon>
    </lineage>
</organism>
<name>A0A0A9B9Y3_ARUDO</name>
<accession>A0A0A9B9Y3</accession>
<proteinExistence type="predicted"/>
<sequence length="22" mass="2544">MYIRIPDKNTSFVCEIALCVDL</sequence>
<reference evidence="1" key="2">
    <citation type="journal article" date="2015" name="Data Brief">
        <title>Shoot transcriptome of the giant reed, Arundo donax.</title>
        <authorList>
            <person name="Barrero R.A."/>
            <person name="Guerrero F.D."/>
            <person name="Moolhuijzen P."/>
            <person name="Goolsby J.A."/>
            <person name="Tidwell J."/>
            <person name="Bellgard S.E."/>
            <person name="Bellgard M.I."/>
        </authorList>
    </citation>
    <scope>NUCLEOTIDE SEQUENCE</scope>
    <source>
        <tissue evidence="1">Shoot tissue taken approximately 20 cm above the soil surface</tissue>
    </source>
</reference>
<reference evidence="1" key="1">
    <citation type="submission" date="2014-09" db="EMBL/GenBank/DDBJ databases">
        <authorList>
            <person name="Magalhaes I.L.F."/>
            <person name="Oliveira U."/>
            <person name="Santos F.R."/>
            <person name="Vidigal T.H.D.A."/>
            <person name="Brescovit A.D."/>
            <person name="Santos A.J."/>
        </authorList>
    </citation>
    <scope>NUCLEOTIDE SEQUENCE</scope>
    <source>
        <tissue evidence="1">Shoot tissue taken approximately 20 cm above the soil surface</tissue>
    </source>
</reference>
<protein>
    <submittedName>
        <fullName evidence="1">Uncharacterized protein</fullName>
    </submittedName>
</protein>